<keyword evidence="2" id="KW-0223">Dioxygenase</keyword>
<sequence>MTAGSAVLDHVVVNALFETDAAAACFSMLGFTLTPRGYHSLGSVNHLMMFSDHYLELVGLPVGATVVRKEILESRLGLDGLVYKTDDAQATYACLLGAGVRASEPQAFTRPLEIDGRKETARFRTTRLLAGEVPGGRIYFCEHLTPQWVFRPEWATHSNGASGLFELVIVGRDPSADAVRYALAVGICAPGFTLSFLSEADYAARYGELSCKRADRDSYFGSLTVVVKDLRDVRRRLEAETGRLCEVDYADSIHPATGDASIVVFLRDLNVVIEFIGAVHDV</sequence>
<dbReference type="Pfam" id="PF13468">
    <property type="entry name" value="Glyoxalase_3"/>
    <property type="match status" value="1"/>
</dbReference>
<organism evidence="2 3">
    <name type="scientific">Caballeronia sordidicola</name>
    <name type="common">Burkholderia sordidicola</name>
    <dbReference type="NCBI Taxonomy" id="196367"/>
    <lineage>
        <taxon>Bacteria</taxon>
        <taxon>Pseudomonadati</taxon>
        <taxon>Pseudomonadota</taxon>
        <taxon>Betaproteobacteria</taxon>
        <taxon>Burkholderiales</taxon>
        <taxon>Burkholderiaceae</taxon>
        <taxon>Caballeronia</taxon>
    </lineage>
</organism>
<proteinExistence type="predicted"/>
<dbReference type="OrthoDB" id="9812467at2"/>
<dbReference type="AlphaFoldDB" id="A0A158G5J5"/>
<keyword evidence="2" id="KW-0560">Oxidoreductase</keyword>
<name>A0A158G5J5_CABSO</name>
<dbReference type="RefSeq" id="WP_060818845.1">
    <property type="nucleotide sequence ID" value="NZ_FCOC02000005.1"/>
</dbReference>
<evidence type="ECO:0000313" key="2">
    <source>
        <dbReference type="EMBL" id="SAL27418.1"/>
    </source>
</evidence>
<protein>
    <submittedName>
        <fullName evidence="2">Glyoxalase/bleomycin resistance protein/dioxygenase</fullName>
    </submittedName>
</protein>
<feature type="domain" description="Glyoxalase-like" evidence="1">
    <location>
        <begin position="8"/>
        <end position="181"/>
    </location>
</feature>
<dbReference type="EMBL" id="FCOC02000005">
    <property type="protein sequence ID" value="SAL27418.1"/>
    <property type="molecule type" value="Genomic_DNA"/>
</dbReference>
<dbReference type="SUPFAM" id="SSF54593">
    <property type="entry name" value="Glyoxalase/Bleomycin resistance protein/Dihydroxybiphenyl dioxygenase"/>
    <property type="match status" value="1"/>
</dbReference>
<dbReference type="InterPro" id="IPR029068">
    <property type="entry name" value="Glyas_Bleomycin-R_OHBP_Dase"/>
</dbReference>
<dbReference type="Proteomes" id="UP000054893">
    <property type="component" value="Unassembled WGS sequence"/>
</dbReference>
<dbReference type="InterPro" id="IPR025870">
    <property type="entry name" value="Glyoxalase-like_dom"/>
</dbReference>
<dbReference type="Gene3D" id="3.10.180.10">
    <property type="entry name" value="2,3-Dihydroxybiphenyl 1,2-Dioxygenase, domain 1"/>
    <property type="match status" value="1"/>
</dbReference>
<evidence type="ECO:0000259" key="1">
    <source>
        <dbReference type="Pfam" id="PF13468"/>
    </source>
</evidence>
<gene>
    <name evidence="2" type="ORF">AWB64_02261</name>
</gene>
<accession>A0A158G5J5</accession>
<reference evidence="2 3" key="1">
    <citation type="submission" date="2016-01" db="EMBL/GenBank/DDBJ databases">
        <authorList>
            <person name="Oliw E.H."/>
        </authorList>
    </citation>
    <scope>NUCLEOTIDE SEQUENCE [LARGE SCALE GENOMIC DNA]</scope>
    <source>
        <strain evidence="2">LMG 22029</strain>
    </source>
</reference>
<dbReference type="PANTHER" id="PTHR40265:SF1">
    <property type="entry name" value="GLYOXALASE-LIKE DOMAIN-CONTAINING PROTEIN"/>
    <property type="match status" value="1"/>
</dbReference>
<dbReference type="PANTHER" id="PTHR40265">
    <property type="entry name" value="BLL2707 PROTEIN"/>
    <property type="match status" value="1"/>
</dbReference>
<dbReference type="GO" id="GO:0051213">
    <property type="term" value="F:dioxygenase activity"/>
    <property type="evidence" value="ECO:0007669"/>
    <property type="project" value="UniProtKB-KW"/>
</dbReference>
<evidence type="ECO:0000313" key="3">
    <source>
        <dbReference type="Proteomes" id="UP000054893"/>
    </source>
</evidence>